<feature type="transmembrane region" description="Helical" evidence="1">
    <location>
        <begin position="59"/>
        <end position="79"/>
    </location>
</feature>
<organism evidence="2">
    <name type="scientific">Opuntia streptacantha</name>
    <name type="common">Prickly pear cactus</name>
    <name type="synonym">Opuntia cardona</name>
    <dbReference type="NCBI Taxonomy" id="393608"/>
    <lineage>
        <taxon>Eukaryota</taxon>
        <taxon>Viridiplantae</taxon>
        <taxon>Streptophyta</taxon>
        <taxon>Embryophyta</taxon>
        <taxon>Tracheophyta</taxon>
        <taxon>Spermatophyta</taxon>
        <taxon>Magnoliopsida</taxon>
        <taxon>eudicotyledons</taxon>
        <taxon>Gunneridae</taxon>
        <taxon>Pentapetalae</taxon>
        <taxon>Caryophyllales</taxon>
        <taxon>Cactineae</taxon>
        <taxon>Cactaceae</taxon>
        <taxon>Opuntioideae</taxon>
        <taxon>Opuntia</taxon>
    </lineage>
</organism>
<keyword evidence="1" id="KW-1133">Transmembrane helix</keyword>
<dbReference type="PANTHER" id="PTHR36000:SF3">
    <property type="entry name" value="EMBRYO DEFECTIVE 1273"/>
    <property type="match status" value="1"/>
</dbReference>
<name>A0A7C8YXR9_OPUST</name>
<keyword evidence="1" id="KW-0812">Transmembrane</keyword>
<reference evidence="2" key="2">
    <citation type="submission" date="2020-07" db="EMBL/GenBank/DDBJ databases">
        <authorList>
            <person name="Vera ALvarez R."/>
            <person name="Arias-Moreno D.M."/>
            <person name="Jimenez-Jacinto V."/>
            <person name="Jimenez-Bremont J.F."/>
            <person name="Swaminathan K."/>
            <person name="Moose S.P."/>
            <person name="Guerrero-Gonzalez M.L."/>
            <person name="Marino-Ramirez L."/>
            <person name="Landsman D."/>
            <person name="Rodriguez-Kessler M."/>
            <person name="Delgado-Sanchez P."/>
        </authorList>
    </citation>
    <scope>NUCLEOTIDE SEQUENCE</scope>
    <source>
        <tissue evidence="2">Cladode</tissue>
    </source>
</reference>
<dbReference type="AlphaFoldDB" id="A0A7C8YXR9"/>
<feature type="transmembrane region" description="Helical" evidence="1">
    <location>
        <begin position="91"/>
        <end position="116"/>
    </location>
</feature>
<keyword evidence="1" id="KW-0472">Membrane</keyword>
<sequence>MVFHRMVLLEFSIRHTVCYVKESRTSDALWSFCGCFLADFMKETSEELFQQTEVKNGNLVGIACVFVIPKLISVLFGVRGQVFLLHMANGGLMQICGYCGSNIRVMMLRMGMWVVLRNRKHSSFAMKNETVVVK</sequence>
<dbReference type="EMBL" id="GISG01068997">
    <property type="protein sequence ID" value="MBA4629239.1"/>
    <property type="molecule type" value="Transcribed_RNA"/>
</dbReference>
<evidence type="ECO:0000313" key="2">
    <source>
        <dbReference type="EMBL" id="MBA4629239.1"/>
    </source>
</evidence>
<reference evidence="2" key="1">
    <citation type="journal article" date="2013" name="J. Plant Res.">
        <title>Effect of fungi and light on seed germination of three Opuntia species from semiarid lands of central Mexico.</title>
        <authorList>
            <person name="Delgado-Sanchez P."/>
            <person name="Jimenez-Bremont J.F."/>
            <person name="Guerrero-Gonzalez Mde L."/>
            <person name="Flores J."/>
        </authorList>
    </citation>
    <scope>NUCLEOTIDE SEQUENCE</scope>
    <source>
        <tissue evidence="2">Cladode</tissue>
    </source>
</reference>
<protein>
    <submittedName>
        <fullName evidence="2">Uncharacterized protein</fullName>
    </submittedName>
</protein>
<dbReference type="PANTHER" id="PTHR36000">
    <property type="entry name" value="DEFECTIVE 1273 PROTEIN, PUTATIVE-RELATED"/>
    <property type="match status" value="1"/>
</dbReference>
<evidence type="ECO:0000256" key="1">
    <source>
        <dbReference type="SAM" id="Phobius"/>
    </source>
</evidence>
<accession>A0A7C8YXR9</accession>
<proteinExistence type="predicted"/>